<dbReference type="AlphaFoldDB" id="A0ABD3VP60"/>
<dbReference type="Pfam" id="PF25204">
    <property type="entry name" value="DAAF9_2"/>
    <property type="match status" value="1"/>
</dbReference>
<dbReference type="InterPro" id="IPR056414">
    <property type="entry name" value="DAAF9_CobW_C"/>
</dbReference>
<accession>A0ABD3VP60</accession>
<dbReference type="Pfam" id="PF23319">
    <property type="entry name" value="CobW_C_DAAF9"/>
    <property type="match status" value="1"/>
</dbReference>
<dbReference type="Proteomes" id="UP001634394">
    <property type="component" value="Unassembled WGS sequence"/>
</dbReference>
<dbReference type="InterPro" id="IPR057478">
    <property type="entry name" value="DAAF9_2"/>
</dbReference>
<organism evidence="5 6">
    <name type="scientific">Sinanodonta woodiana</name>
    <name type="common">Chinese pond mussel</name>
    <name type="synonym">Anodonta woodiana</name>
    <dbReference type="NCBI Taxonomy" id="1069815"/>
    <lineage>
        <taxon>Eukaryota</taxon>
        <taxon>Metazoa</taxon>
        <taxon>Spiralia</taxon>
        <taxon>Lophotrochozoa</taxon>
        <taxon>Mollusca</taxon>
        <taxon>Bivalvia</taxon>
        <taxon>Autobranchia</taxon>
        <taxon>Heteroconchia</taxon>
        <taxon>Palaeoheterodonta</taxon>
        <taxon>Unionida</taxon>
        <taxon>Unionoidea</taxon>
        <taxon>Unionidae</taxon>
        <taxon>Unioninae</taxon>
        <taxon>Sinanodonta</taxon>
    </lineage>
</organism>
<feature type="domain" description="DAAF9 PH" evidence="4">
    <location>
        <begin position="326"/>
        <end position="507"/>
    </location>
</feature>
<dbReference type="Pfam" id="PF26246">
    <property type="entry name" value="PH_DAAF9"/>
    <property type="match status" value="1"/>
</dbReference>
<name>A0ABD3VP60_SINWO</name>
<feature type="domain" description="DAAF9 CobW C-like" evidence="1">
    <location>
        <begin position="754"/>
        <end position="815"/>
    </location>
</feature>
<evidence type="ECO:0000259" key="4">
    <source>
        <dbReference type="Pfam" id="PF26246"/>
    </source>
</evidence>
<comment type="caution">
    <text evidence="5">The sequence shown here is derived from an EMBL/GenBank/DDBJ whole genome shotgun (WGS) entry which is preliminary data.</text>
</comment>
<gene>
    <name evidence="5" type="ORF">ACJMK2_005144</name>
</gene>
<feature type="domain" description="DAAF9 pita-bread-like" evidence="2">
    <location>
        <begin position="173"/>
        <end position="289"/>
    </location>
</feature>
<keyword evidence="6" id="KW-1185">Reference proteome</keyword>
<proteinExistence type="predicted"/>
<dbReference type="PANTHER" id="PTHR33664:SF1">
    <property type="entry name" value="DYNEIN AXONEMAL ASSEMBLY FACTOR 9"/>
    <property type="match status" value="1"/>
</dbReference>
<evidence type="ECO:0000313" key="5">
    <source>
        <dbReference type="EMBL" id="KAL3863387.1"/>
    </source>
</evidence>
<reference evidence="5 6" key="1">
    <citation type="submission" date="2024-11" db="EMBL/GenBank/DDBJ databases">
        <title>Chromosome-level genome assembly of the freshwater bivalve Anodonta woodiana.</title>
        <authorList>
            <person name="Chen X."/>
        </authorList>
    </citation>
    <scope>NUCLEOTIDE SEQUENCE [LARGE SCALE GENOMIC DNA]</scope>
    <source>
        <strain evidence="5">MN2024</strain>
        <tissue evidence="5">Gills</tissue>
    </source>
</reference>
<feature type="domain" description="DAAF9" evidence="3">
    <location>
        <begin position="539"/>
        <end position="738"/>
    </location>
</feature>
<dbReference type="InterPro" id="IPR040342">
    <property type="entry name" value="DNAAF9"/>
</dbReference>
<evidence type="ECO:0000313" key="6">
    <source>
        <dbReference type="Proteomes" id="UP001634394"/>
    </source>
</evidence>
<protein>
    <submittedName>
        <fullName evidence="5">Uncharacterized protein</fullName>
    </submittedName>
</protein>
<evidence type="ECO:0000259" key="1">
    <source>
        <dbReference type="Pfam" id="PF23319"/>
    </source>
</evidence>
<dbReference type="PANTHER" id="PTHR33664">
    <property type="entry name" value="RCG26366"/>
    <property type="match status" value="1"/>
</dbReference>
<dbReference type="InterPro" id="IPR058843">
    <property type="entry name" value="PH_DAAF9"/>
</dbReference>
<evidence type="ECO:0000259" key="3">
    <source>
        <dbReference type="Pfam" id="PF25204"/>
    </source>
</evidence>
<dbReference type="EMBL" id="JBJQND010000010">
    <property type="protein sequence ID" value="KAL3863387.1"/>
    <property type="molecule type" value="Genomic_DNA"/>
</dbReference>
<evidence type="ECO:0000259" key="2">
    <source>
        <dbReference type="Pfam" id="PF25203"/>
    </source>
</evidence>
<dbReference type="Pfam" id="PF25203">
    <property type="entry name" value="PB_DAAF9"/>
    <property type="match status" value="1"/>
</dbReference>
<sequence length="942" mass="106936">MQFITFGKIDLQHIAADLITFNAFCWQGLEGSLCDIILQLLDRIHELMYRLHVIKLIYDSHPVYVSSQKNFQRIGSYICILCTQVNQFNKTQYYYVLTVLRYPGESLSSIKHNTTMYRLHILVTFLSKQHSQYPVDNNFLSNFNVIIINTGNAPVPPSGQNHILDIRSVYYHYILTHMYCAMIDAVEAGINTYSCTLSVTQASNKAEEVLIKQCSLMKDSFFLKYLQSRYHKVDEGKRSLLIKTAMMTVYDIPSSERMGSKLGSLMFSESFQDSVLKVQTADGQIRLESDVLLLTDHIPRFHAWSVDNSAQSTRLLEILNKDSLDKYGKLIMAGEPAYIGSETSLSYPPEEANLYVYKNGLIVSHPNIGATALHGCHLTSASFFDGDSPSIVALLVLECKSSMKSRLLPHLQSESMQIVLAFTPKTKANKLIFSEVLHQWKTESEMPPLKTLEDVPENFKKMHALLQHRYETANPRSKVSVVTTLRKCVSSIPSFYRFLTHFEASSIVWLAIPEKDLPIILKRTGELTTTQESEDMIIVTVLLGLPWSHTTNLCDVLAGLNKEQNRWVVLKQPVGSVNFNAADIQASLKATLNAHRRRKASHGDTHRNTRVLYIPPGFSDIVDVIQAIVCHPDPDVRAHCKIVFFFHNTFFRYTFPLLLNQCTQGFVNQIVFTSSTSVQNKSLSILQELLRCANTDVSYILAEKGQITRSPDIDNVLSETAFNQAEKVRSRALISPGWYLGRKTASQTTGYDTVKLSFKRPLDKSRLVESLRGLKGSLVPHPFLGNIYFVQGKFQVVDDDQELQYVTLSNSLSMLTTGKPTMSSSHGVGYVLFLGIGLDEKRLRDWLRNCAPQKPNKRDLLTRKSVTKEDIQKIHVKRHLDSLPEGWFYNGTQYISFSGDKQDTHPSLEQFIEEYIQEKNNAIQEYNRNIEEASANFTDLFS</sequence>
<dbReference type="InterPro" id="IPR058844">
    <property type="entry name" value="PB_DAAF9"/>
</dbReference>